<dbReference type="EMBL" id="SMFZ01000001">
    <property type="protein sequence ID" value="TCK26335.1"/>
    <property type="molecule type" value="Genomic_DNA"/>
</dbReference>
<dbReference type="InterPro" id="IPR004119">
    <property type="entry name" value="EcKL"/>
</dbReference>
<evidence type="ECO:0000313" key="3">
    <source>
        <dbReference type="Proteomes" id="UP000295560"/>
    </source>
</evidence>
<dbReference type="InterPro" id="IPR011009">
    <property type="entry name" value="Kinase-like_dom_sf"/>
</dbReference>
<name>A0A4R1HYT7_PSEEN</name>
<evidence type="ECO:0000259" key="1">
    <source>
        <dbReference type="SMART" id="SM00587"/>
    </source>
</evidence>
<comment type="caution">
    <text evidence="2">The sequence shown here is derived from an EMBL/GenBank/DDBJ whole genome shotgun (WGS) entry which is preliminary data.</text>
</comment>
<dbReference type="SUPFAM" id="SSF56112">
    <property type="entry name" value="Protein kinase-like (PK-like)"/>
    <property type="match status" value="1"/>
</dbReference>
<dbReference type="Pfam" id="PF02958">
    <property type="entry name" value="EcKL"/>
    <property type="match status" value="1"/>
</dbReference>
<dbReference type="GO" id="GO:0016301">
    <property type="term" value="F:kinase activity"/>
    <property type="evidence" value="ECO:0007669"/>
    <property type="project" value="UniProtKB-KW"/>
</dbReference>
<dbReference type="PANTHER" id="PTHR23020:SF41">
    <property type="entry name" value="AMINOGLYCOSIDE PHOSPHOTRANSFERASE DOMAIN-CONTAINING PROTEIN"/>
    <property type="match status" value="1"/>
</dbReference>
<organism evidence="2 3">
    <name type="scientific">Pseudonocardia endophytica</name>
    <dbReference type="NCBI Taxonomy" id="401976"/>
    <lineage>
        <taxon>Bacteria</taxon>
        <taxon>Bacillati</taxon>
        <taxon>Actinomycetota</taxon>
        <taxon>Actinomycetes</taxon>
        <taxon>Pseudonocardiales</taxon>
        <taxon>Pseudonocardiaceae</taxon>
        <taxon>Pseudonocardia</taxon>
    </lineage>
</organism>
<keyword evidence="3" id="KW-1185">Reference proteome</keyword>
<reference evidence="2 3" key="1">
    <citation type="submission" date="2019-03" db="EMBL/GenBank/DDBJ databases">
        <title>Sequencing the genomes of 1000 actinobacteria strains.</title>
        <authorList>
            <person name="Klenk H.-P."/>
        </authorList>
    </citation>
    <scope>NUCLEOTIDE SEQUENCE [LARGE SCALE GENOMIC DNA]</scope>
    <source>
        <strain evidence="2 3">DSM 44969</strain>
    </source>
</reference>
<sequence length="363" mass="40687">MCMTTELAPVTRLQDIQPEWLTAVLRGSGDLAEGNVVEMFHEPCGTGQLADSYRFTLTYDPPNAGPATIIGKFPSEDPASLQLGIDAGFYECEIRFYRDVAHTVDVATPRSIHAQRDESGAFNLFLEDMAPARSVDQIGGCTIEEAATVLAQAARLHAGSWGQAELLRAPWLQAMANTFTHVTKEFAAVSDHFRETFSDLVDESCLVEAARFADCVDPWIRILQTQQCLWHSDLRVDNILFDAKGGTEPVTVLDWQTVAAGVGVTDVSYFLGLSLTTEMRREHERDLLDHYHRELVAHGVTDYSRDRCWDDYRVQSAHGLQCGVFAATRVKRTERGDQMWKAWIERAAVQTRDLETFDLLGRR</sequence>
<dbReference type="OrthoDB" id="115252at2"/>
<keyword evidence="2" id="KW-0808">Transferase</keyword>
<keyword evidence="2" id="KW-0418">Kinase</keyword>
<protein>
    <submittedName>
        <fullName evidence="2">Ecdysteroid kinase</fullName>
    </submittedName>
</protein>
<dbReference type="Proteomes" id="UP000295560">
    <property type="component" value="Unassembled WGS sequence"/>
</dbReference>
<evidence type="ECO:0000313" key="2">
    <source>
        <dbReference type="EMBL" id="TCK26335.1"/>
    </source>
</evidence>
<feature type="domain" description="CHK kinase-like" evidence="1">
    <location>
        <begin position="124"/>
        <end position="301"/>
    </location>
</feature>
<gene>
    <name evidence="2" type="ORF">EV378_2166</name>
</gene>
<accession>A0A4R1HYT7</accession>
<dbReference type="AlphaFoldDB" id="A0A4R1HYT7"/>
<dbReference type="PANTHER" id="PTHR23020">
    <property type="entry name" value="UNCHARACTERIZED NUCLEAR HORMONE RECEPTOR-RELATED"/>
    <property type="match status" value="1"/>
</dbReference>
<dbReference type="InterPro" id="IPR015897">
    <property type="entry name" value="CHK_kinase-like"/>
</dbReference>
<dbReference type="Gene3D" id="3.90.1200.10">
    <property type="match status" value="1"/>
</dbReference>
<dbReference type="SMART" id="SM00587">
    <property type="entry name" value="CHK"/>
    <property type="match status" value="1"/>
</dbReference>
<dbReference type="InterPro" id="IPR052961">
    <property type="entry name" value="Oxido-Kinase-like_Enzymes"/>
</dbReference>
<proteinExistence type="predicted"/>